<reference evidence="16" key="1">
    <citation type="submission" date="2020-12" db="EMBL/GenBank/DDBJ databases">
        <authorList>
            <person name="Iha C."/>
        </authorList>
    </citation>
    <scope>NUCLEOTIDE SEQUENCE</scope>
</reference>
<dbReference type="EMBL" id="CAJHUC010001127">
    <property type="protein sequence ID" value="CAD7699864.1"/>
    <property type="molecule type" value="Genomic_DNA"/>
</dbReference>
<evidence type="ECO:0000256" key="3">
    <source>
        <dbReference type="ARBA" id="ARBA00022454"/>
    </source>
</evidence>
<feature type="region of interest" description="Disordered" evidence="11">
    <location>
        <begin position="49"/>
        <end position="95"/>
    </location>
</feature>
<dbReference type="InterPro" id="IPR044437">
    <property type="entry name" value="SETD2/Set2_SET"/>
</dbReference>
<dbReference type="GO" id="GO:0046975">
    <property type="term" value="F:histone H3K36 methyltransferase activity"/>
    <property type="evidence" value="ECO:0007669"/>
    <property type="project" value="InterPro"/>
</dbReference>
<evidence type="ECO:0000256" key="10">
    <source>
        <dbReference type="ARBA" id="ARBA00023242"/>
    </source>
</evidence>
<dbReference type="InterPro" id="IPR050777">
    <property type="entry name" value="SET2_Histone-Lys_MeTrsfase"/>
</dbReference>
<dbReference type="PROSITE" id="PS50280">
    <property type="entry name" value="SET"/>
    <property type="match status" value="1"/>
</dbReference>
<name>A0A8S1J1X7_9CHLO</name>
<sequence>MEGGEGQGGGEGSDSGWSSGDESAENWVQCDACNKWRSIPQAVADALDDETPWRCEDNPNREYASCSVPQEKSDKEIDREKSDSDSDAEEDGRRKRPSIWQLVDSNIYTHRKRKVQHEDDIMICQCSPSPEGGCGGDCINRMLNLECVPGYCPCGEVCQNQMFSKRKYAKVDRQRAGPKGFGLFALEDIREGQFVVEYIGEVLEEEEYERRKRYYAATGQRHYYFMNVGNGEVIDACRMGNLGRFINHSCDPNCETQKWVVQGELAIGLFATKDIMAGEELTFDYNFDRYGDRPMRCYCGTARCRGFIGGTDEGYTNGTTEVQDELSDDMEPIMVTREENDPAMQAILDMGVGLAGHHGCKAVEMRKKMQKLFVAHGLEDNLGGDSSDDDLSWIDRNFNLALHPDDTAPPPRQKSAKGKLGALHSGSPHKRGKQKKRATSPDDIESKPPGTAQKLQRRQSAKTKVGGKFQILHGRRRHREGGQGAAPSSPGRASGKKTGVFQPRRSEVDRKLEQLLGPVSSQKLNPDKDEIVKVLRLFNLCNFVPNRQEQERNRSNSHAGDGADPDNDRVSSNHYAQCSEDSDTPLTSRQWARMADLILLLNLVLKSVQPRVKKMVVECGILSQLQGLIGRNTGRQYSVILRKILKVVESLPLTSDDFHATRSGVGTFADLLNTLSLNTDTEVRTRATHILKKFRMGPPPGSFRSHTNSSSATGYSNSSSGHANPGPGYFHPGRRRPPGGTPPWAAPSPSPLRLDDRPDRFDPARRGRYGFGDSVQGQDAGVLRSSQFLESGHGPGGPGSGHGPGGPGSGHGPGGPGSLSSLPGGWRASRADTGPPVAGHGAQMPMRRPSPAGGGLPIGEHGRIGGIEVGRGRGRFSANGEDRRWRRAPGGEARAEEAGIQPVQTWATGRSASMQQPRLPPGIGAGDRQRGSPALQPQSLSAFGANRELSCEGDRGSEEGWRRDGGLGAPDSFPPGTKRQRVSPPGIPYHAQQGPSAQMGTVPPLPDDAPPPLPEGTPPQSPSPPSPPLDPNSVHCGGDVVSTENRADVAPTQFVELDVETLFANGVYGILQFMGGKEDTDGPHGHQGPISALDAPQPPPAPSWGSSKAPHLNDPTLPSPGDELRSPAPLWGDSPQLGPDGPGEGEWGRRPPSSDGVTPPEGLSPDPFGTLLLGTASGEQDVLERDVAVAGPDHWDEPNGDFEAFVSCTLKHKLAKYVQPDHPRSISREEANRLYRRLRDEVIGAERAAFREHGQRHGRRTIERTKMESNIKEYVKQRVYRLHGASSRV</sequence>
<evidence type="ECO:0000259" key="14">
    <source>
        <dbReference type="PROSITE" id="PS51050"/>
    </source>
</evidence>
<dbReference type="Proteomes" id="UP000708148">
    <property type="component" value="Unassembled WGS sequence"/>
</dbReference>
<dbReference type="InterPro" id="IPR006560">
    <property type="entry name" value="AWS_dom"/>
</dbReference>
<feature type="compositionally biased region" description="Pro residues" evidence="11">
    <location>
        <begin position="1003"/>
        <end position="1030"/>
    </location>
</feature>
<organism evidence="16 17">
    <name type="scientific">Ostreobium quekettii</name>
    <dbReference type="NCBI Taxonomy" id="121088"/>
    <lineage>
        <taxon>Eukaryota</taxon>
        <taxon>Viridiplantae</taxon>
        <taxon>Chlorophyta</taxon>
        <taxon>core chlorophytes</taxon>
        <taxon>Ulvophyceae</taxon>
        <taxon>TCBD clade</taxon>
        <taxon>Bryopsidales</taxon>
        <taxon>Ostreobineae</taxon>
        <taxon>Ostreobiaceae</taxon>
        <taxon>Ostreobium</taxon>
    </lineage>
</organism>
<gene>
    <name evidence="16" type="ORF">OSTQU699_LOCUS5223</name>
</gene>
<feature type="compositionally biased region" description="Basic and acidic residues" evidence="11">
    <location>
        <begin position="753"/>
        <end position="765"/>
    </location>
</feature>
<keyword evidence="6" id="KW-0949">S-adenosyl-L-methionine</keyword>
<dbReference type="Pfam" id="PF17907">
    <property type="entry name" value="AWS"/>
    <property type="match status" value="1"/>
</dbReference>
<dbReference type="Gene3D" id="3.30.40.100">
    <property type="match status" value="1"/>
</dbReference>
<keyword evidence="17" id="KW-1185">Reference proteome</keyword>
<feature type="compositionally biased region" description="Pro residues" evidence="11">
    <location>
        <begin position="739"/>
        <end position="750"/>
    </location>
</feature>
<feature type="compositionally biased region" description="Basic and acidic residues" evidence="11">
    <location>
        <begin position="51"/>
        <end position="60"/>
    </location>
</feature>
<dbReference type="PROSITE" id="PS50868">
    <property type="entry name" value="POST_SET"/>
    <property type="match status" value="1"/>
</dbReference>
<proteinExistence type="predicted"/>
<dbReference type="InterPro" id="IPR001214">
    <property type="entry name" value="SET_dom"/>
</dbReference>
<feature type="domain" description="SET" evidence="12">
    <location>
        <begin position="169"/>
        <end position="286"/>
    </location>
</feature>
<dbReference type="PANTHER" id="PTHR22884">
    <property type="entry name" value="SET DOMAIN PROTEINS"/>
    <property type="match status" value="1"/>
</dbReference>
<comment type="subcellular location">
    <subcellularLocation>
        <location evidence="2">Chromosome</location>
    </subcellularLocation>
    <subcellularLocation>
        <location evidence="1">Nucleus</location>
    </subcellularLocation>
</comment>
<feature type="region of interest" description="Disordered" evidence="11">
    <location>
        <begin position="1"/>
        <end position="25"/>
    </location>
</feature>
<dbReference type="InterPro" id="IPR003616">
    <property type="entry name" value="Post-SET_dom"/>
</dbReference>
<dbReference type="GO" id="GO:0008270">
    <property type="term" value="F:zinc ion binding"/>
    <property type="evidence" value="ECO:0007669"/>
    <property type="project" value="UniProtKB-KW"/>
</dbReference>
<feature type="compositionally biased region" description="Gly residues" evidence="11">
    <location>
        <begin position="1"/>
        <end position="13"/>
    </location>
</feature>
<dbReference type="GO" id="GO:0032259">
    <property type="term" value="P:methylation"/>
    <property type="evidence" value="ECO:0007669"/>
    <property type="project" value="UniProtKB-KW"/>
</dbReference>
<evidence type="ECO:0000259" key="12">
    <source>
        <dbReference type="PROSITE" id="PS50280"/>
    </source>
</evidence>
<keyword evidence="8" id="KW-0863">Zinc-finger</keyword>
<keyword evidence="9" id="KW-0862">Zinc</keyword>
<protein>
    <submittedName>
        <fullName evidence="16">Uncharacterized protein</fullName>
    </submittedName>
</protein>
<feature type="compositionally biased region" description="Gly residues" evidence="11">
    <location>
        <begin position="793"/>
        <end position="817"/>
    </location>
</feature>
<dbReference type="SMART" id="SM00317">
    <property type="entry name" value="SET"/>
    <property type="match status" value="1"/>
</dbReference>
<evidence type="ECO:0000259" key="13">
    <source>
        <dbReference type="PROSITE" id="PS50868"/>
    </source>
</evidence>
<dbReference type="PROSITE" id="PS51215">
    <property type="entry name" value="AWS"/>
    <property type="match status" value="1"/>
</dbReference>
<evidence type="ECO:0000256" key="8">
    <source>
        <dbReference type="ARBA" id="ARBA00022771"/>
    </source>
</evidence>
<feature type="domain" description="Post-SET" evidence="13">
    <location>
        <begin position="293"/>
        <end position="309"/>
    </location>
</feature>
<keyword evidence="5" id="KW-0808">Transferase</keyword>
<dbReference type="Gene3D" id="2.170.270.10">
    <property type="entry name" value="SET domain"/>
    <property type="match status" value="1"/>
</dbReference>
<dbReference type="Pfam" id="PF07496">
    <property type="entry name" value="zf-CW"/>
    <property type="match status" value="1"/>
</dbReference>
<evidence type="ECO:0000313" key="16">
    <source>
        <dbReference type="EMBL" id="CAD7699864.1"/>
    </source>
</evidence>
<feature type="compositionally biased region" description="Low complexity" evidence="11">
    <location>
        <begin position="707"/>
        <end position="731"/>
    </location>
</feature>
<feature type="region of interest" description="Disordered" evidence="11">
    <location>
        <begin position="691"/>
        <end position="1044"/>
    </location>
</feature>
<dbReference type="SMART" id="SM00570">
    <property type="entry name" value="AWS"/>
    <property type="match status" value="1"/>
</dbReference>
<evidence type="ECO:0000256" key="7">
    <source>
        <dbReference type="ARBA" id="ARBA00022723"/>
    </source>
</evidence>
<dbReference type="Pfam" id="PF00856">
    <property type="entry name" value="SET"/>
    <property type="match status" value="1"/>
</dbReference>
<keyword evidence="3" id="KW-0158">Chromosome</keyword>
<dbReference type="CDD" id="cd19172">
    <property type="entry name" value="SET_SETD2"/>
    <property type="match status" value="1"/>
</dbReference>
<feature type="domain" description="CW-type" evidence="14">
    <location>
        <begin position="21"/>
        <end position="74"/>
    </location>
</feature>
<dbReference type="GO" id="GO:0005634">
    <property type="term" value="C:nucleus"/>
    <property type="evidence" value="ECO:0007669"/>
    <property type="project" value="UniProtKB-SubCell"/>
</dbReference>
<feature type="compositionally biased region" description="Basic and acidic residues" evidence="11">
    <location>
        <begin position="949"/>
        <end position="965"/>
    </location>
</feature>
<evidence type="ECO:0000313" key="17">
    <source>
        <dbReference type="Proteomes" id="UP000708148"/>
    </source>
</evidence>
<accession>A0A8S1J1X7</accession>
<feature type="compositionally biased region" description="Polar residues" evidence="11">
    <location>
        <begin position="902"/>
        <end position="916"/>
    </location>
</feature>
<dbReference type="InterPro" id="IPR011124">
    <property type="entry name" value="Znf_CW"/>
</dbReference>
<feature type="domain" description="AWS" evidence="15">
    <location>
        <begin position="119"/>
        <end position="167"/>
    </location>
</feature>
<evidence type="ECO:0000256" key="6">
    <source>
        <dbReference type="ARBA" id="ARBA00022691"/>
    </source>
</evidence>
<evidence type="ECO:0000256" key="2">
    <source>
        <dbReference type="ARBA" id="ARBA00004286"/>
    </source>
</evidence>
<evidence type="ECO:0000256" key="4">
    <source>
        <dbReference type="ARBA" id="ARBA00022603"/>
    </source>
</evidence>
<feature type="region of interest" description="Disordered" evidence="11">
    <location>
        <begin position="1078"/>
        <end position="1172"/>
    </location>
</feature>
<comment type="caution">
    <text evidence="16">The sequence shown here is derived from an EMBL/GenBank/DDBJ whole genome shotgun (WGS) entry which is preliminary data.</text>
</comment>
<evidence type="ECO:0000256" key="11">
    <source>
        <dbReference type="SAM" id="MobiDB-lite"/>
    </source>
</evidence>
<feature type="compositionally biased region" description="Basic and acidic residues" evidence="11">
    <location>
        <begin position="71"/>
        <end position="84"/>
    </location>
</feature>
<evidence type="ECO:0000256" key="9">
    <source>
        <dbReference type="ARBA" id="ARBA00022833"/>
    </source>
</evidence>
<evidence type="ECO:0000256" key="5">
    <source>
        <dbReference type="ARBA" id="ARBA00022679"/>
    </source>
</evidence>
<keyword evidence="4" id="KW-0489">Methyltransferase</keyword>
<feature type="compositionally biased region" description="Basic residues" evidence="11">
    <location>
        <begin position="427"/>
        <end position="438"/>
    </location>
</feature>
<feature type="region of interest" description="Disordered" evidence="11">
    <location>
        <begin position="401"/>
        <end position="509"/>
    </location>
</feature>
<dbReference type="GO" id="GO:0005694">
    <property type="term" value="C:chromosome"/>
    <property type="evidence" value="ECO:0007669"/>
    <property type="project" value="UniProtKB-SubCell"/>
</dbReference>
<keyword evidence="7" id="KW-0479">Metal-binding</keyword>
<dbReference type="OrthoDB" id="2422440at2759"/>
<evidence type="ECO:0000256" key="1">
    <source>
        <dbReference type="ARBA" id="ARBA00004123"/>
    </source>
</evidence>
<dbReference type="PROSITE" id="PS51050">
    <property type="entry name" value="ZF_CW"/>
    <property type="match status" value="1"/>
</dbReference>
<keyword evidence="10" id="KW-0539">Nucleus</keyword>
<feature type="region of interest" description="Disordered" evidence="11">
    <location>
        <begin position="548"/>
        <end position="583"/>
    </location>
</feature>
<evidence type="ECO:0000259" key="15">
    <source>
        <dbReference type="PROSITE" id="PS51215"/>
    </source>
</evidence>
<dbReference type="InterPro" id="IPR046341">
    <property type="entry name" value="SET_dom_sf"/>
</dbReference>
<dbReference type="SUPFAM" id="SSF82199">
    <property type="entry name" value="SET domain"/>
    <property type="match status" value="1"/>
</dbReference>